<proteinExistence type="inferred from homology"/>
<evidence type="ECO:0000259" key="5">
    <source>
        <dbReference type="Pfam" id="PF01578"/>
    </source>
</evidence>
<evidence type="ECO:0000256" key="2">
    <source>
        <dbReference type="ARBA" id="ARBA00022748"/>
    </source>
</evidence>
<dbReference type="GO" id="GO:0020037">
    <property type="term" value="F:heme binding"/>
    <property type="evidence" value="ECO:0007669"/>
    <property type="project" value="InterPro"/>
</dbReference>
<gene>
    <name evidence="6" type="ORF">KK1_005326</name>
</gene>
<dbReference type="GO" id="GO:0017004">
    <property type="term" value="P:cytochrome complex assembly"/>
    <property type="evidence" value="ECO:0007669"/>
    <property type="project" value="UniProtKB-KW"/>
</dbReference>
<keyword evidence="7" id="KW-1185">Reference proteome</keyword>
<evidence type="ECO:0000313" key="7">
    <source>
        <dbReference type="Proteomes" id="UP000075243"/>
    </source>
</evidence>
<evidence type="ECO:0000256" key="3">
    <source>
        <dbReference type="SAM" id="Phobius"/>
    </source>
</evidence>
<dbReference type="GO" id="GO:0016020">
    <property type="term" value="C:membrane"/>
    <property type="evidence" value="ECO:0007669"/>
    <property type="project" value="InterPro"/>
</dbReference>
<feature type="domain" description="Cytochrome c assembly protein" evidence="5">
    <location>
        <begin position="56"/>
        <end position="112"/>
    </location>
</feature>
<sequence length="144" mass="16688">MLLWRRFFAFSSLWTGALVYTGGGEQAKHVVRNEQKDTITLPLCLSACANTVVSDIRIWILTCRWFLIAGIMLGSLWAHHELGRGGWWFRDPVGDASFMPWVLATARIHSVILPLLHYFLALQPRKTWEKDQRYQTKMDRKKVA</sequence>
<evidence type="ECO:0000256" key="1">
    <source>
        <dbReference type="ARBA" id="ARBA00009186"/>
    </source>
</evidence>
<comment type="similarity">
    <text evidence="1">Belongs to the CcmF/CycK/Ccl1/NrfE/CcsA family.</text>
</comment>
<keyword evidence="2" id="KW-0201">Cytochrome c-type biogenesis</keyword>
<protein>
    <submittedName>
        <fullName evidence="6">Cytochrome c biosynthesis protein</fullName>
    </submittedName>
</protein>
<organism evidence="6 7">
    <name type="scientific">Cajanus cajan</name>
    <name type="common">Pigeon pea</name>
    <name type="synonym">Cajanus indicus</name>
    <dbReference type="NCBI Taxonomy" id="3821"/>
    <lineage>
        <taxon>Eukaryota</taxon>
        <taxon>Viridiplantae</taxon>
        <taxon>Streptophyta</taxon>
        <taxon>Embryophyta</taxon>
        <taxon>Tracheophyta</taxon>
        <taxon>Spermatophyta</taxon>
        <taxon>Magnoliopsida</taxon>
        <taxon>eudicotyledons</taxon>
        <taxon>Gunneridae</taxon>
        <taxon>Pentapetalae</taxon>
        <taxon>rosids</taxon>
        <taxon>fabids</taxon>
        <taxon>Fabales</taxon>
        <taxon>Fabaceae</taxon>
        <taxon>Papilionoideae</taxon>
        <taxon>50 kb inversion clade</taxon>
        <taxon>NPAAA clade</taxon>
        <taxon>indigoferoid/millettioid clade</taxon>
        <taxon>Phaseoleae</taxon>
        <taxon>Cajanus</taxon>
    </lineage>
</organism>
<feature type="signal peptide" evidence="4">
    <location>
        <begin position="1"/>
        <end position="19"/>
    </location>
</feature>
<dbReference type="Pfam" id="PF01578">
    <property type="entry name" value="Cytochrom_C_asm"/>
    <property type="match status" value="1"/>
</dbReference>
<keyword evidence="3" id="KW-0472">Membrane</keyword>
<dbReference type="PANTHER" id="PTHR43653:SF1">
    <property type="entry name" value="CYTOCHROME C-TYPE BIOGENESIS PROTEIN CCMF"/>
    <property type="match status" value="1"/>
</dbReference>
<feature type="transmembrane region" description="Helical" evidence="3">
    <location>
        <begin position="98"/>
        <end position="120"/>
    </location>
</feature>
<dbReference type="AlphaFoldDB" id="A0A151U087"/>
<dbReference type="Gramene" id="C.cajan_05197.t">
    <property type="protein sequence ID" value="C.cajan_05197.t"/>
    <property type="gene ID" value="C.cajan_05197"/>
</dbReference>
<dbReference type="EMBL" id="CM003604">
    <property type="protein sequence ID" value="KYP72726.1"/>
    <property type="molecule type" value="Genomic_DNA"/>
</dbReference>
<name>A0A151U087_CAJCA</name>
<dbReference type="PANTHER" id="PTHR43653">
    <property type="entry name" value="CYTOCHROME C ASSEMBLY PROTEIN-RELATED"/>
    <property type="match status" value="1"/>
</dbReference>
<keyword evidence="3" id="KW-0812">Transmembrane</keyword>
<feature type="chain" id="PRO_5007589413" evidence="4">
    <location>
        <begin position="20"/>
        <end position="144"/>
    </location>
</feature>
<keyword evidence="4" id="KW-0732">Signal</keyword>
<dbReference type="GO" id="GO:0015232">
    <property type="term" value="F:heme transmembrane transporter activity"/>
    <property type="evidence" value="ECO:0007669"/>
    <property type="project" value="InterPro"/>
</dbReference>
<reference evidence="6 7" key="1">
    <citation type="journal article" date="2012" name="Nat. Biotechnol.">
        <title>Draft genome sequence of pigeonpea (Cajanus cajan), an orphan legume crop of resource-poor farmers.</title>
        <authorList>
            <person name="Varshney R.K."/>
            <person name="Chen W."/>
            <person name="Li Y."/>
            <person name="Bharti A.K."/>
            <person name="Saxena R.K."/>
            <person name="Schlueter J.A."/>
            <person name="Donoghue M.T."/>
            <person name="Azam S."/>
            <person name="Fan G."/>
            <person name="Whaley A.M."/>
            <person name="Farmer A.D."/>
            <person name="Sheridan J."/>
            <person name="Iwata A."/>
            <person name="Tuteja R."/>
            <person name="Penmetsa R.V."/>
            <person name="Wu W."/>
            <person name="Upadhyaya H.D."/>
            <person name="Yang S.P."/>
            <person name="Shah T."/>
            <person name="Saxena K.B."/>
            <person name="Michael T."/>
            <person name="McCombie W.R."/>
            <person name="Yang B."/>
            <person name="Zhang G."/>
            <person name="Yang H."/>
            <person name="Wang J."/>
            <person name="Spillane C."/>
            <person name="Cook D.R."/>
            <person name="May G.D."/>
            <person name="Xu X."/>
            <person name="Jackson S.A."/>
        </authorList>
    </citation>
    <scope>NUCLEOTIDE SEQUENCE [LARGE SCALE GENOMIC DNA]</scope>
    <source>
        <strain evidence="7">cv. Asha</strain>
    </source>
</reference>
<accession>A0A151U087</accession>
<dbReference type="PRINTS" id="PR01410">
    <property type="entry name" value="CCBIOGENESIS"/>
</dbReference>
<keyword evidence="3" id="KW-1133">Transmembrane helix</keyword>
<dbReference type="InterPro" id="IPR002541">
    <property type="entry name" value="Cyt_c_assembly"/>
</dbReference>
<dbReference type="STRING" id="3821.A0A151U087"/>
<dbReference type="Proteomes" id="UP000075243">
    <property type="component" value="Chromosome 2"/>
</dbReference>
<dbReference type="InterPro" id="IPR003567">
    <property type="entry name" value="Cyt_c_biogenesis"/>
</dbReference>
<evidence type="ECO:0000256" key="4">
    <source>
        <dbReference type="SAM" id="SignalP"/>
    </source>
</evidence>
<feature type="transmembrane region" description="Helical" evidence="3">
    <location>
        <begin position="58"/>
        <end position="78"/>
    </location>
</feature>
<evidence type="ECO:0000313" key="6">
    <source>
        <dbReference type="EMBL" id="KYP72726.1"/>
    </source>
</evidence>